<evidence type="ECO:0000259" key="1">
    <source>
        <dbReference type="Pfam" id="PF13482"/>
    </source>
</evidence>
<organism evidence="2 3">
    <name type="scientific">Candidatus Jorgensenbacteria bacterium RIFCSPLOWO2_01_FULL_45_25b</name>
    <dbReference type="NCBI Taxonomy" id="1798471"/>
    <lineage>
        <taxon>Bacteria</taxon>
        <taxon>Candidatus Joergenseniibacteriota</taxon>
    </lineage>
</organism>
<dbReference type="EMBL" id="MFKK01000013">
    <property type="protein sequence ID" value="OGG41296.1"/>
    <property type="molecule type" value="Genomic_DNA"/>
</dbReference>
<dbReference type="Pfam" id="PF13482">
    <property type="entry name" value="RNase_H_2"/>
    <property type="match status" value="1"/>
</dbReference>
<dbReference type="STRING" id="1798471.A3A21_04035"/>
<dbReference type="InterPro" id="IPR036397">
    <property type="entry name" value="RNaseH_sf"/>
</dbReference>
<dbReference type="Gene3D" id="3.30.420.10">
    <property type="entry name" value="Ribonuclease H-like superfamily/Ribonuclease H"/>
    <property type="match status" value="1"/>
</dbReference>
<dbReference type="Proteomes" id="UP000176996">
    <property type="component" value="Unassembled WGS sequence"/>
</dbReference>
<comment type="caution">
    <text evidence="2">The sequence shown here is derived from an EMBL/GenBank/DDBJ whole genome shotgun (WGS) entry which is preliminary data.</text>
</comment>
<evidence type="ECO:0000313" key="3">
    <source>
        <dbReference type="Proteomes" id="UP000176996"/>
    </source>
</evidence>
<feature type="domain" description="YprB ribonuclease H-like" evidence="1">
    <location>
        <begin position="6"/>
        <end position="154"/>
    </location>
</feature>
<dbReference type="InterPro" id="IPR038720">
    <property type="entry name" value="YprB_RNase_H-like_dom"/>
</dbReference>
<evidence type="ECO:0000313" key="2">
    <source>
        <dbReference type="EMBL" id="OGG41296.1"/>
    </source>
</evidence>
<sequence>MDKLVFDIETKNTFDDVGGRDHLKDLDVSIVCAYSYDQNKYFSFFENELEAFGEMARRSLLVGFSSKRFDALILEKHYAFNISALPHFDILDEIENSLGRRVSLDVLAKANLGDNGGKTASGLDAVRFYREGQLDLLKEYCLQDVKVTKEIFDLIRKQEYLWIPQRNMPQMIKLPIVFTEPKAPPQASLF</sequence>
<dbReference type="GO" id="GO:0003676">
    <property type="term" value="F:nucleic acid binding"/>
    <property type="evidence" value="ECO:0007669"/>
    <property type="project" value="InterPro"/>
</dbReference>
<gene>
    <name evidence="2" type="ORF">A3A21_04035</name>
</gene>
<dbReference type="InterPro" id="IPR012337">
    <property type="entry name" value="RNaseH-like_sf"/>
</dbReference>
<dbReference type="AlphaFoldDB" id="A0A1F6BWG8"/>
<dbReference type="SUPFAM" id="SSF53098">
    <property type="entry name" value="Ribonuclease H-like"/>
    <property type="match status" value="1"/>
</dbReference>
<accession>A0A1F6BWG8</accession>
<reference evidence="2 3" key="1">
    <citation type="journal article" date="2016" name="Nat. Commun.">
        <title>Thousands of microbial genomes shed light on interconnected biogeochemical processes in an aquifer system.</title>
        <authorList>
            <person name="Anantharaman K."/>
            <person name="Brown C.T."/>
            <person name="Hug L.A."/>
            <person name="Sharon I."/>
            <person name="Castelle C.J."/>
            <person name="Probst A.J."/>
            <person name="Thomas B.C."/>
            <person name="Singh A."/>
            <person name="Wilkins M.J."/>
            <person name="Karaoz U."/>
            <person name="Brodie E.L."/>
            <person name="Williams K.H."/>
            <person name="Hubbard S.S."/>
            <person name="Banfield J.F."/>
        </authorList>
    </citation>
    <scope>NUCLEOTIDE SEQUENCE [LARGE SCALE GENOMIC DNA]</scope>
</reference>
<name>A0A1F6BWG8_9BACT</name>
<protein>
    <recommendedName>
        <fullName evidence="1">YprB ribonuclease H-like domain-containing protein</fullName>
    </recommendedName>
</protein>
<proteinExistence type="predicted"/>